<evidence type="ECO:0000256" key="1">
    <source>
        <dbReference type="ARBA" id="ARBA00007061"/>
    </source>
</evidence>
<dbReference type="Proteomes" id="UP000243052">
    <property type="component" value="Chromosome v"/>
</dbReference>
<dbReference type="PANTHER" id="PTHR43323">
    <property type="entry name" value="3-HYDROXY-3-METHYLGLUTARYL COENZYME A SYNTHASE"/>
    <property type="match status" value="1"/>
</dbReference>
<evidence type="ECO:0000256" key="3">
    <source>
        <dbReference type="ARBA" id="ARBA00073381"/>
    </source>
</evidence>
<evidence type="ECO:0000256" key="2">
    <source>
        <dbReference type="ARBA" id="ARBA00022679"/>
    </source>
</evidence>
<feature type="binding site" evidence="5">
    <location>
        <position position="223"/>
    </location>
    <ligand>
        <name>CoA</name>
        <dbReference type="ChEBI" id="CHEBI:57287"/>
    </ligand>
</feature>
<keyword evidence="10" id="KW-1185">Reference proteome</keyword>
<feature type="active site" description="Proton donor/acceptor" evidence="4">
    <location>
        <position position="269"/>
    </location>
</feature>
<dbReference type="InterPro" id="IPR010122">
    <property type="entry name" value="HMG_CoA_synthase_euk"/>
</dbReference>
<dbReference type="RefSeq" id="XP_017988495.1">
    <property type="nucleotide sequence ID" value="XM_018133006.1"/>
</dbReference>
<dbReference type="CDD" id="cd00827">
    <property type="entry name" value="init_cond_enzymes"/>
    <property type="match status" value="1"/>
</dbReference>
<accession>A0A0X8HU50</accession>
<dbReference type="Pfam" id="PF08540">
    <property type="entry name" value="HMG_CoA_synt_C"/>
    <property type="match status" value="1"/>
</dbReference>
<feature type="binding site" evidence="5">
    <location>
        <position position="274"/>
    </location>
    <ligand>
        <name>CoA</name>
        <dbReference type="ChEBI" id="CHEBI:57287"/>
    </ligand>
</feature>
<dbReference type="FunFam" id="3.40.47.10:FF:000008">
    <property type="entry name" value="3-hydroxy-3-methylglutaryl coenzyme A synthase"/>
    <property type="match status" value="1"/>
</dbReference>
<dbReference type="EMBL" id="CP014245">
    <property type="protein sequence ID" value="AMD21499.1"/>
    <property type="molecule type" value="Genomic_DNA"/>
</dbReference>
<comment type="catalytic activity">
    <reaction evidence="6">
        <text>acetoacetyl-CoA + acetyl-CoA + H2O = (3S)-3-hydroxy-3-methylglutaryl-CoA + CoA + H(+)</text>
        <dbReference type="Rhea" id="RHEA:10188"/>
        <dbReference type="ChEBI" id="CHEBI:15377"/>
        <dbReference type="ChEBI" id="CHEBI:15378"/>
        <dbReference type="ChEBI" id="CHEBI:43074"/>
        <dbReference type="ChEBI" id="CHEBI:57286"/>
        <dbReference type="ChEBI" id="CHEBI:57287"/>
        <dbReference type="ChEBI" id="CHEBI:57288"/>
        <dbReference type="EC" id="2.3.3.10"/>
    </reaction>
</comment>
<name>A0A0X8HU50_9SACH</name>
<dbReference type="AlphaFoldDB" id="A0A0X8HU50"/>
<dbReference type="InterPro" id="IPR016039">
    <property type="entry name" value="Thiolase-like"/>
</dbReference>
<comment type="similarity">
    <text evidence="1 6">Belongs to the thiolase-like superfamily. HMG-CoA synthase family.</text>
</comment>
<dbReference type="Gene3D" id="3.40.47.10">
    <property type="match status" value="1"/>
</dbReference>
<evidence type="ECO:0000256" key="4">
    <source>
        <dbReference type="PIRSR" id="PIRSR610122-1"/>
    </source>
</evidence>
<keyword evidence="2 6" id="KW-0808">Transferase</keyword>
<dbReference type="GO" id="GO:0006084">
    <property type="term" value="P:acetyl-CoA metabolic process"/>
    <property type="evidence" value="ECO:0007669"/>
    <property type="project" value="InterPro"/>
</dbReference>
<protein>
    <recommendedName>
        <fullName evidence="3 6">Hydroxymethylglutaryl-CoA synthase</fullName>
        <shortName evidence="6">HMG-CoA synthase</shortName>
        <ecNumber evidence="6">2.3.3.10</ecNumber>
    </recommendedName>
    <alternativeName>
        <fullName evidence="6">3-hydroxy-3-methylglutaryl coenzyme A synthase</fullName>
    </alternativeName>
</protein>
<evidence type="ECO:0000256" key="6">
    <source>
        <dbReference type="RuleBase" id="RU364071"/>
    </source>
</evidence>
<dbReference type="InterPro" id="IPR013528">
    <property type="entry name" value="HMG_CoA_synth_N"/>
</dbReference>
<feature type="active site" description="Acyl-thioester intermediate" evidence="4">
    <location>
        <position position="132"/>
    </location>
</feature>
<dbReference type="Pfam" id="PF01154">
    <property type="entry name" value="HMG_CoA_synt_N"/>
    <property type="match status" value="1"/>
</dbReference>
<gene>
    <name evidence="9" type="ORF">AW171_hschr53451</name>
</gene>
<dbReference type="GO" id="GO:0010142">
    <property type="term" value="P:farnesyl diphosphate biosynthetic process, mevalonate pathway"/>
    <property type="evidence" value="ECO:0007669"/>
    <property type="project" value="InterPro"/>
</dbReference>
<dbReference type="EC" id="2.3.3.10" evidence="6"/>
<comment type="function">
    <text evidence="6">Catalyzes the condensation of acetyl-CoA with acetoacetyl-CoA to form HMG-CoA.</text>
</comment>
<dbReference type="PANTHER" id="PTHR43323:SF2">
    <property type="entry name" value="HYDROXYMETHYLGLUTARYL-COA SYNTHASE"/>
    <property type="match status" value="1"/>
</dbReference>
<reference evidence="9 10" key="1">
    <citation type="submission" date="2016-01" db="EMBL/GenBank/DDBJ databases">
        <title>Genome sequence of the yeast Holleya sinecauda.</title>
        <authorList>
            <person name="Dietrich F.S."/>
        </authorList>
    </citation>
    <scope>NUCLEOTIDE SEQUENCE [LARGE SCALE GENOMIC DNA]</scope>
    <source>
        <strain evidence="9 10">ATCC 58844</strain>
    </source>
</reference>
<organism evidence="9 10">
    <name type="scientific">Eremothecium sinecaudum</name>
    <dbReference type="NCBI Taxonomy" id="45286"/>
    <lineage>
        <taxon>Eukaryota</taxon>
        <taxon>Fungi</taxon>
        <taxon>Dikarya</taxon>
        <taxon>Ascomycota</taxon>
        <taxon>Saccharomycotina</taxon>
        <taxon>Saccharomycetes</taxon>
        <taxon>Saccharomycetales</taxon>
        <taxon>Saccharomycetaceae</taxon>
        <taxon>Eremothecium</taxon>
    </lineage>
</organism>
<sequence>MTEQNQTKSQNASTEPQRPQNVGIKAIEIYIPSQCVNQAELEKYDGVSSGKYTLGLGQTNMSFVNDREDIYSMCLTVCSKLLKNYNIDPNSIGRLEVGTETLLDKSKSVKSVLTQLFPENPDTEGIDTVNACYGGTNALFNSVNWIESSAWDGRDAIVVCGDIAIYDKGAARPTGGAGTVALLVGPDAPIVLDSVRGSYMQHAYDFYKPDFTSEYPYVEGQFSLTCYVRAVDQAYKAYSRKAIAKNLVKNPAGPEAVNVRTFFDYNVFHVPTCKLVTKSYGRLLYNDYRANPNLYPEISSDFSNVDYEASLIDKNIEKTFVSAAKKLHEERVAPSLIVPTNTGNMYTASLYSALASLLFHVGNDALQGKRIGLFSYGSGLAASLFSARVVGDINHIVRVLDLDNKLQTRKTQSPEEYEKAIGLREKAHLQKSFIPTGSIELLQPGTYYLTGVDDRYKRSYAVIE</sequence>
<evidence type="ECO:0000259" key="8">
    <source>
        <dbReference type="Pfam" id="PF08540"/>
    </source>
</evidence>
<dbReference type="InterPro" id="IPR013746">
    <property type="entry name" value="HMG_CoA_synt_C_dom"/>
</dbReference>
<dbReference type="GO" id="GO:0006696">
    <property type="term" value="P:ergosterol biosynthetic process"/>
    <property type="evidence" value="ECO:0007669"/>
    <property type="project" value="TreeGrafter"/>
</dbReference>
<dbReference type="OrthoDB" id="1269963at2759"/>
<dbReference type="GeneID" id="28724789"/>
<dbReference type="SUPFAM" id="SSF53901">
    <property type="entry name" value="Thiolase-like"/>
    <property type="match status" value="2"/>
</dbReference>
<proteinExistence type="inferred from homology"/>
<feature type="domain" description="Hydroxymethylglutaryl-coenzyme A synthase N-terminal" evidence="7">
    <location>
        <begin position="18"/>
        <end position="189"/>
    </location>
</feature>
<feature type="active site" description="Proton donor/acceptor" evidence="4">
    <location>
        <position position="100"/>
    </location>
</feature>
<evidence type="ECO:0000259" key="7">
    <source>
        <dbReference type="Pfam" id="PF01154"/>
    </source>
</evidence>
<feature type="binding site" evidence="5">
    <location>
        <position position="278"/>
    </location>
    <ligand>
        <name>CoA</name>
        <dbReference type="ChEBI" id="CHEBI:57287"/>
    </ligand>
</feature>
<evidence type="ECO:0000313" key="9">
    <source>
        <dbReference type="EMBL" id="AMD21499.1"/>
    </source>
</evidence>
<evidence type="ECO:0000313" key="10">
    <source>
        <dbReference type="Proteomes" id="UP000243052"/>
    </source>
</evidence>
<dbReference type="STRING" id="45286.A0A0X8HU50"/>
<evidence type="ECO:0000256" key="5">
    <source>
        <dbReference type="PIRSR" id="PIRSR610122-2"/>
    </source>
</evidence>
<feature type="domain" description="Hydroxymethylglutaryl-coenzyme A synthase C-terminal" evidence="8">
    <location>
        <begin position="190"/>
        <end position="462"/>
    </location>
</feature>
<dbReference type="NCBIfam" id="TIGR01833">
    <property type="entry name" value="HMG-CoA-S_euk"/>
    <property type="match status" value="1"/>
</dbReference>
<dbReference type="GO" id="GO:0004421">
    <property type="term" value="F:hydroxymethylglutaryl-CoA synthase activity"/>
    <property type="evidence" value="ECO:0007669"/>
    <property type="project" value="UniProtKB-EC"/>
</dbReference>